<dbReference type="EMBL" id="DF238815">
    <property type="protein sequence ID" value="GAC98036.1"/>
    <property type="molecule type" value="Genomic_DNA"/>
</dbReference>
<evidence type="ECO:0000256" key="2">
    <source>
        <dbReference type="ARBA" id="ARBA00004569"/>
    </source>
</evidence>
<dbReference type="PANTHER" id="PTHR46811">
    <property type="entry name" value="COILED-COIL-HELIX-COILED-COIL-HELIX DOMAIN-CONTAINING PROTEIN 7"/>
    <property type="match status" value="1"/>
</dbReference>
<name>R9P9I9_PSEHS</name>
<dbReference type="HOGENOM" id="CLU_157422_0_0_1"/>
<evidence type="ECO:0000256" key="4">
    <source>
        <dbReference type="ARBA" id="ARBA00023157"/>
    </source>
</evidence>
<dbReference type="eggNOG" id="KOG4618">
    <property type="taxonomic scope" value="Eukaryota"/>
</dbReference>
<feature type="compositionally biased region" description="Low complexity" evidence="5">
    <location>
        <begin position="32"/>
        <end position="64"/>
    </location>
</feature>
<reference evidence="7" key="1">
    <citation type="journal article" date="2013" name="Genome Announc.">
        <title>Draft genome sequence of the basidiomycetous yeast-like fungus Pseudozyma hubeiensis SY62, which produces an abundant amount of the biosurfactant mannosylerythritol lipids.</title>
        <authorList>
            <person name="Konishi M."/>
            <person name="Hatada Y."/>
            <person name="Horiuchi J."/>
        </authorList>
    </citation>
    <scope>NUCLEOTIDE SEQUENCE [LARGE SCALE GENOMIC DNA]</scope>
    <source>
        <strain evidence="7">SY62</strain>
    </source>
</reference>
<evidence type="ECO:0008006" key="8">
    <source>
        <dbReference type="Google" id="ProtNLM"/>
    </source>
</evidence>
<dbReference type="PROSITE" id="PS51808">
    <property type="entry name" value="CHCH"/>
    <property type="match status" value="1"/>
</dbReference>
<dbReference type="AlphaFoldDB" id="R9P9I9"/>
<dbReference type="STRING" id="1305764.R9P9I9"/>
<dbReference type="RefSeq" id="XP_012191623.1">
    <property type="nucleotide sequence ID" value="XM_012336233.1"/>
</dbReference>
<dbReference type="OrthoDB" id="9971592at2759"/>
<dbReference type="PANTHER" id="PTHR46811:SF1">
    <property type="entry name" value="COILED-COIL-HELIX-COILED-COIL-HELIX DOMAIN-CONTAINING PROTEIN 7"/>
    <property type="match status" value="1"/>
</dbReference>
<evidence type="ECO:0000313" key="7">
    <source>
        <dbReference type="Proteomes" id="UP000014071"/>
    </source>
</evidence>
<sequence length="133" mass="14596">MPEMMVVKALAGETKSERPTMSAPYKPTAAEASTSSTSSYLSSSSSSSATLSSSQPSDPSQPQDFITVMSHKTPSKFTDPCAHAAKLSMKCLDDNAYDRSKCGDVFNQYRECKKAWINQRRQDRLNNRPGAFD</sequence>
<proteinExistence type="predicted"/>
<dbReference type="SUPFAM" id="SSF47072">
    <property type="entry name" value="Cysteine alpha-hairpin motif"/>
    <property type="match status" value="1"/>
</dbReference>
<dbReference type="GeneID" id="24110902"/>
<dbReference type="Proteomes" id="UP000014071">
    <property type="component" value="Unassembled WGS sequence"/>
</dbReference>
<dbReference type="InterPro" id="IPR009069">
    <property type="entry name" value="Cys_alpha_HP_mot_SF"/>
</dbReference>
<keyword evidence="7" id="KW-1185">Reference proteome</keyword>
<dbReference type="GO" id="GO:0033108">
    <property type="term" value="P:mitochondrial respiratory chain complex assembly"/>
    <property type="evidence" value="ECO:0007669"/>
    <property type="project" value="TreeGrafter"/>
</dbReference>
<gene>
    <name evidence="6" type="ORF">PHSY_005624</name>
</gene>
<protein>
    <recommendedName>
        <fullName evidence="8">NADH dehydrogenase [ubiquinone] 1 beta subcomplex subunit 7</fullName>
    </recommendedName>
</protein>
<comment type="subcellular location">
    <subcellularLocation>
        <location evidence="2">Mitochondrion intermembrane space</location>
    </subcellularLocation>
</comment>
<dbReference type="Gene3D" id="1.10.287.1130">
    <property type="entry name" value="CytochromE C oxidase copper chaperone"/>
    <property type="match status" value="1"/>
</dbReference>
<keyword evidence="4" id="KW-1015">Disulfide bond</keyword>
<evidence type="ECO:0000256" key="1">
    <source>
        <dbReference type="ARBA" id="ARBA00003875"/>
    </source>
</evidence>
<accession>R9P9I9</accession>
<feature type="region of interest" description="Disordered" evidence="5">
    <location>
        <begin position="1"/>
        <end position="71"/>
    </location>
</feature>
<evidence type="ECO:0000313" key="6">
    <source>
        <dbReference type="EMBL" id="GAC98036.1"/>
    </source>
</evidence>
<evidence type="ECO:0000256" key="5">
    <source>
        <dbReference type="SAM" id="MobiDB-lite"/>
    </source>
</evidence>
<evidence type="ECO:0000256" key="3">
    <source>
        <dbReference type="ARBA" id="ARBA00023128"/>
    </source>
</evidence>
<dbReference type="GO" id="GO:0005758">
    <property type="term" value="C:mitochondrial intermembrane space"/>
    <property type="evidence" value="ECO:0007669"/>
    <property type="project" value="UniProtKB-SubCell"/>
</dbReference>
<keyword evidence="3" id="KW-0496">Mitochondrion</keyword>
<comment type="function">
    <text evidence="1">Required for the assembly of cytochrome c oxidase.</text>
</comment>
<dbReference type="InterPro" id="IPR051040">
    <property type="entry name" value="COX23"/>
</dbReference>
<organism evidence="6 7">
    <name type="scientific">Pseudozyma hubeiensis (strain SY62)</name>
    <name type="common">Yeast</name>
    <dbReference type="NCBI Taxonomy" id="1305764"/>
    <lineage>
        <taxon>Eukaryota</taxon>
        <taxon>Fungi</taxon>
        <taxon>Dikarya</taxon>
        <taxon>Basidiomycota</taxon>
        <taxon>Ustilaginomycotina</taxon>
        <taxon>Ustilaginomycetes</taxon>
        <taxon>Ustilaginales</taxon>
        <taxon>Ustilaginaceae</taxon>
        <taxon>Pseudozyma</taxon>
    </lineage>
</organism>